<protein>
    <recommendedName>
        <fullName evidence="1">GED domain-containing protein</fullName>
    </recommendedName>
</protein>
<proteinExistence type="predicted"/>
<dbReference type="EMBL" id="JAWHQM010000056">
    <property type="protein sequence ID" value="KAK5635660.1"/>
    <property type="molecule type" value="Genomic_DNA"/>
</dbReference>
<dbReference type="AlphaFoldDB" id="A0AAN7Z3L4"/>
<evidence type="ECO:0000313" key="2">
    <source>
        <dbReference type="EMBL" id="KAK5635660.1"/>
    </source>
</evidence>
<organism evidence="2 3">
    <name type="scientific">Xylaria bambusicola</name>
    <dbReference type="NCBI Taxonomy" id="326684"/>
    <lineage>
        <taxon>Eukaryota</taxon>
        <taxon>Fungi</taxon>
        <taxon>Dikarya</taxon>
        <taxon>Ascomycota</taxon>
        <taxon>Pezizomycotina</taxon>
        <taxon>Sordariomycetes</taxon>
        <taxon>Xylariomycetidae</taxon>
        <taxon>Xylariales</taxon>
        <taxon>Xylariaceae</taxon>
        <taxon>Xylaria</taxon>
    </lineage>
</organism>
<evidence type="ECO:0000313" key="3">
    <source>
        <dbReference type="Proteomes" id="UP001305414"/>
    </source>
</evidence>
<sequence length="180" mass="20637">MPTRNLRDFPGPLEIRPSYGPDYPTQLKELQGKSSYSANSAAKQLLEKMLVYYEVCELISQPGTHTILTFRSLRQNFITNVIVQVIERHIIDGLNDIFHTTELINMKEETVADIAAEDETPKASESYLDQKVADLRKAHNDCLGIAIRTAKERYEDLLFLRRIALEMIFVLTRNYSESQA</sequence>
<feature type="domain" description="GED" evidence="1">
    <location>
        <begin position="42"/>
        <end position="150"/>
    </location>
</feature>
<dbReference type="PROSITE" id="PS51388">
    <property type="entry name" value="GED"/>
    <property type="match status" value="1"/>
</dbReference>
<name>A0AAN7Z3L4_9PEZI</name>
<accession>A0AAN7Z3L4</accession>
<dbReference type="Proteomes" id="UP001305414">
    <property type="component" value="Unassembled WGS sequence"/>
</dbReference>
<reference evidence="2 3" key="1">
    <citation type="submission" date="2023-10" db="EMBL/GenBank/DDBJ databases">
        <title>Draft genome sequence of Xylaria bambusicola isolate GMP-LS, the root and basal stem rot pathogen of sugarcane in Indonesia.</title>
        <authorList>
            <person name="Selvaraj P."/>
            <person name="Muralishankar V."/>
            <person name="Muruganantham S."/>
            <person name="Sp S."/>
            <person name="Haryani S."/>
            <person name="Lau K.J.X."/>
            <person name="Naqvi N.I."/>
        </authorList>
    </citation>
    <scope>NUCLEOTIDE SEQUENCE [LARGE SCALE GENOMIC DNA]</scope>
    <source>
        <strain evidence="2">GMP-LS</strain>
    </source>
</reference>
<evidence type="ECO:0000259" key="1">
    <source>
        <dbReference type="PROSITE" id="PS51388"/>
    </source>
</evidence>
<gene>
    <name evidence="2" type="ORF">RRF57_011372</name>
</gene>
<keyword evidence="3" id="KW-1185">Reference proteome</keyword>
<comment type="caution">
    <text evidence="2">The sequence shown here is derived from an EMBL/GenBank/DDBJ whole genome shotgun (WGS) entry which is preliminary data.</text>
</comment>
<dbReference type="InterPro" id="IPR020850">
    <property type="entry name" value="GED_dom"/>
</dbReference>